<evidence type="ECO:0000259" key="2">
    <source>
        <dbReference type="PROSITE" id="PS51704"/>
    </source>
</evidence>
<comment type="caution">
    <text evidence="3">The sequence shown here is derived from an EMBL/GenBank/DDBJ whole genome shotgun (WGS) entry which is preliminary data.</text>
</comment>
<evidence type="ECO:0000313" key="4">
    <source>
        <dbReference type="Proteomes" id="UP000007509"/>
    </source>
</evidence>
<protein>
    <submittedName>
        <fullName evidence="3">Glycerophosphoryl diester phosphodiesterase</fullName>
    </submittedName>
</protein>
<proteinExistence type="predicted"/>
<dbReference type="Pfam" id="PF03009">
    <property type="entry name" value="GDPD"/>
    <property type="match status" value="1"/>
</dbReference>
<dbReference type="InterPro" id="IPR030395">
    <property type="entry name" value="GP_PDE_dom"/>
</dbReference>
<name>J3CNL0_9FLAO</name>
<dbReference type="PANTHER" id="PTHR46320">
    <property type="entry name" value="GLYCEROPHOSPHODIESTER PHOSPHODIESTERASE 1"/>
    <property type="match status" value="1"/>
</dbReference>
<dbReference type="InterPro" id="IPR017946">
    <property type="entry name" value="PLC-like_Pdiesterase_TIM-brl"/>
</dbReference>
<reference evidence="3 4" key="1">
    <citation type="journal article" date="2012" name="J. Bacteriol.">
        <title>Twenty-one genome sequences from Pseudomonas species and 19 genome sequences from diverse bacteria isolated from the rhizosphere and endosphere of Populus deltoides.</title>
        <authorList>
            <person name="Brown S.D."/>
            <person name="Utturkar S.M."/>
            <person name="Klingeman D.M."/>
            <person name="Johnson C.M."/>
            <person name="Martin S.L."/>
            <person name="Land M.L."/>
            <person name="Lu T.Y."/>
            <person name="Schadt C.W."/>
            <person name="Doktycz M.J."/>
            <person name="Pelletier D.A."/>
        </authorList>
    </citation>
    <scope>NUCLEOTIDE SEQUENCE [LARGE SCALE GENOMIC DNA]</scope>
    <source>
        <strain evidence="3 4">CF314</strain>
    </source>
</reference>
<evidence type="ECO:0000313" key="3">
    <source>
        <dbReference type="EMBL" id="EJL75354.1"/>
    </source>
</evidence>
<dbReference type="Gene3D" id="3.20.20.190">
    <property type="entry name" value="Phosphatidylinositol (PI) phosphodiesterase"/>
    <property type="match status" value="1"/>
</dbReference>
<dbReference type="Proteomes" id="UP000007509">
    <property type="component" value="Unassembled WGS sequence"/>
</dbReference>
<dbReference type="PANTHER" id="PTHR46320:SF1">
    <property type="entry name" value="GLYCEROPHOSPHODIESTER PHOSPHODIESTERASE 1"/>
    <property type="match status" value="1"/>
</dbReference>
<dbReference type="AlphaFoldDB" id="J3CNL0"/>
<dbReference type="PROSITE" id="PS51704">
    <property type="entry name" value="GP_PDE"/>
    <property type="match status" value="1"/>
</dbReference>
<evidence type="ECO:0000256" key="1">
    <source>
        <dbReference type="SAM" id="SignalP"/>
    </source>
</evidence>
<organism evidence="3 4">
    <name type="scientific">Chryseobacterium populi</name>
    <dbReference type="NCBI Taxonomy" id="1144316"/>
    <lineage>
        <taxon>Bacteria</taxon>
        <taxon>Pseudomonadati</taxon>
        <taxon>Bacteroidota</taxon>
        <taxon>Flavobacteriia</taxon>
        <taxon>Flavobacteriales</taxon>
        <taxon>Weeksellaceae</taxon>
        <taxon>Chryseobacterium group</taxon>
        <taxon>Chryseobacterium</taxon>
    </lineage>
</organism>
<dbReference type="RefSeq" id="WP_007840332.1">
    <property type="nucleotide sequence ID" value="NZ_AKJY01000006.1"/>
</dbReference>
<dbReference type="GO" id="GO:0008889">
    <property type="term" value="F:glycerophosphodiester phosphodiesterase activity"/>
    <property type="evidence" value="ECO:0007669"/>
    <property type="project" value="TreeGrafter"/>
</dbReference>
<keyword evidence="4" id="KW-1185">Reference proteome</keyword>
<dbReference type="GO" id="GO:0070291">
    <property type="term" value="P:N-acylethanolamine metabolic process"/>
    <property type="evidence" value="ECO:0007669"/>
    <property type="project" value="TreeGrafter"/>
</dbReference>
<feature type="signal peptide" evidence="1">
    <location>
        <begin position="1"/>
        <end position="26"/>
    </location>
</feature>
<feature type="chain" id="PRO_5003764505" evidence="1">
    <location>
        <begin position="27"/>
        <end position="311"/>
    </location>
</feature>
<dbReference type="InterPro" id="IPR032160">
    <property type="entry name" value="DUF4996"/>
</dbReference>
<dbReference type="Pfam" id="PF16387">
    <property type="entry name" value="DUF4996"/>
    <property type="match status" value="1"/>
</dbReference>
<dbReference type="GO" id="GO:0006580">
    <property type="term" value="P:ethanolamine metabolic process"/>
    <property type="evidence" value="ECO:0007669"/>
    <property type="project" value="TreeGrafter"/>
</dbReference>
<dbReference type="SUPFAM" id="SSF51695">
    <property type="entry name" value="PLC-like phosphodiesterases"/>
    <property type="match status" value="1"/>
</dbReference>
<accession>J3CNL0</accession>
<keyword evidence="1" id="KW-0732">Signal</keyword>
<dbReference type="GO" id="GO:0005886">
    <property type="term" value="C:plasma membrane"/>
    <property type="evidence" value="ECO:0007669"/>
    <property type="project" value="TreeGrafter"/>
</dbReference>
<gene>
    <name evidence="3" type="ORF">PMI13_00501</name>
</gene>
<dbReference type="EMBL" id="AKJY01000006">
    <property type="protein sequence ID" value="EJL75354.1"/>
    <property type="molecule type" value="Genomic_DNA"/>
</dbReference>
<dbReference type="GO" id="GO:0006644">
    <property type="term" value="P:phospholipid metabolic process"/>
    <property type="evidence" value="ECO:0007669"/>
    <property type="project" value="TreeGrafter"/>
</dbReference>
<dbReference type="PATRIC" id="fig|1144316.3.peg.515"/>
<dbReference type="CDD" id="cd08566">
    <property type="entry name" value="GDPD_AtGDE_like"/>
    <property type="match status" value="1"/>
</dbReference>
<sequence length="311" mass="35838">MIHKNLKYIKKISCVLGFLIIQTGFAQTNYFKQGIPENKILVVAHRGDWRNYPENSVKAIESAIKMGVDIVEIDLQKTKDGQLIVMHDKKLDRTTTGKGEISETTLTEIHPLFLKNGAGMATREKVPTLEEILNFIKGKRIMLNLDKGWDFIEEVRMLTEKTGTTEQIILKGNKKASELKKEVGKKLDHIIYMPMVWPEDYSIYKRDEVLNPADYIRDFSEIFSPVAYEVIIKDDTPKADELLKLIRKTHAMIWINALWPELCAGHDDDKAVDHPDENWGWIINKGANIIQTDRPAELIQYLKSKNLKYEN</sequence>
<feature type="domain" description="GP-PDE" evidence="2">
    <location>
        <begin position="40"/>
        <end position="146"/>
    </location>
</feature>